<keyword evidence="2" id="KW-1185">Reference proteome</keyword>
<organism evidence="1 2">
    <name type="scientific">Alteromonas confluentis</name>
    <dbReference type="NCBI Taxonomy" id="1656094"/>
    <lineage>
        <taxon>Bacteria</taxon>
        <taxon>Pseudomonadati</taxon>
        <taxon>Pseudomonadota</taxon>
        <taxon>Gammaproteobacteria</taxon>
        <taxon>Alteromonadales</taxon>
        <taxon>Alteromonadaceae</taxon>
        <taxon>Alteromonas/Salinimonas group</taxon>
        <taxon>Alteromonas</taxon>
    </lineage>
</organism>
<accession>A0A1E7ZBU4</accession>
<evidence type="ECO:0000313" key="1">
    <source>
        <dbReference type="EMBL" id="OFC70993.1"/>
    </source>
</evidence>
<dbReference type="AlphaFoldDB" id="A0A1E7ZBU4"/>
<reference evidence="1 2" key="1">
    <citation type="submission" date="2016-08" db="EMBL/GenBank/DDBJ databases">
        <authorList>
            <person name="Seilhamer J.J."/>
        </authorList>
    </citation>
    <scope>NUCLEOTIDE SEQUENCE [LARGE SCALE GENOMIC DNA]</scope>
    <source>
        <strain evidence="1 2">KCTC 42603</strain>
    </source>
</reference>
<name>A0A1E7ZBU4_9ALTE</name>
<dbReference type="STRING" id="1656094.BFC18_11200"/>
<evidence type="ECO:0000313" key="2">
    <source>
        <dbReference type="Proteomes" id="UP000175691"/>
    </source>
</evidence>
<protein>
    <submittedName>
        <fullName evidence="1">Uncharacterized protein</fullName>
    </submittedName>
</protein>
<gene>
    <name evidence="1" type="ORF">BFC18_11200</name>
</gene>
<dbReference type="Proteomes" id="UP000175691">
    <property type="component" value="Unassembled WGS sequence"/>
</dbReference>
<comment type="caution">
    <text evidence="1">The sequence shown here is derived from an EMBL/GenBank/DDBJ whole genome shotgun (WGS) entry which is preliminary data.</text>
</comment>
<dbReference type="EMBL" id="MDHN01000021">
    <property type="protein sequence ID" value="OFC70993.1"/>
    <property type="molecule type" value="Genomic_DNA"/>
</dbReference>
<sequence>MSRTFSGAIVHPAIKEIIHLWFAFFEGLTVPASRQLDIFENDIQLVHAGQHMPAPLFVTTRW</sequence>
<proteinExistence type="predicted"/>